<gene>
    <name evidence="2" type="ORF">P171DRAFT_427644</name>
</gene>
<comment type="caution">
    <text evidence="2">The sequence shown here is derived from an EMBL/GenBank/DDBJ whole genome shotgun (WGS) entry which is preliminary data.</text>
</comment>
<dbReference type="EMBL" id="MU001494">
    <property type="protein sequence ID" value="KAF2449446.1"/>
    <property type="molecule type" value="Genomic_DNA"/>
</dbReference>
<sequence length="65" mass="6978">MHGLGATWRSLSVLVFVSFPTITGSFGTFTPCVFNTTTNPVTSTQTKQFKVLGGTSCTSNMRQLS</sequence>
<evidence type="ECO:0008006" key="4">
    <source>
        <dbReference type="Google" id="ProtNLM"/>
    </source>
</evidence>
<feature type="chain" id="PRO_5040341239" description="Secreted protein" evidence="1">
    <location>
        <begin position="26"/>
        <end position="65"/>
    </location>
</feature>
<keyword evidence="3" id="KW-1185">Reference proteome</keyword>
<evidence type="ECO:0000313" key="3">
    <source>
        <dbReference type="Proteomes" id="UP000799764"/>
    </source>
</evidence>
<proteinExistence type="predicted"/>
<accession>A0A9P4PS70</accession>
<feature type="signal peptide" evidence="1">
    <location>
        <begin position="1"/>
        <end position="25"/>
    </location>
</feature>
<dbReference type="Proteomes" id="UP000799764">
    <property type="component" value="Unassembled WGS sequence"/>
</dbReference>
<name>A0A9P4PS70_9PLEO</name>
<evidence type="ECO:0000313" key="2">
    <source>
        <dbReference type="EMBL" id="KAF2449446.1"/>
    </source>
</evidence>
<dbReference type="AlphaFoldDB" id="A0A9P4PS70"/>
<reference evidence="2" key="1">
    <citation type="journal article" date="2020" name="Stud. Mycol.">
        <title>101 Dothideomycetes genomes: a test case for predicting lifestyles and emergence of pathogens.</title>
        <authorList>
            <person name="Haridas S."/>
            <person name="Albert R."/>
            <person name="Binder M."/>
            <person name="Bloem J."/>
            <person name="Labutti K."/>
            <person name="Salamov A."/>
            <person name="Andreopoulos B."/>
            <person name="Baker S."/>
            <person name="Barry K."/>
            <person name="Bills G."/>
            <person name="Bluhm B."/>
            <person name="Cannon C."/>
            <person name="Castanera R."/>
            <person name="Culley D."/>
            <person name="Daum C."/>
            <person name="Ezra D."/>
            <person name="Gonzalez J."/>
            <person name="Henrissat B."/>
            <person name="Kuo A."/>
            <person name="Liang C."/>
            <person name="Lipzen A."/>
            <person name="Lutzoni F."/>
            <person name="Magnuson J."/>
            <person name="Mondo S."/>
            <person name="Nolan M."/>
            <person name="Ohm R."/>
            <person name="Pangilinan J."/>
            <person name="Park H.-J."/>
            <person name="Ramirez L."/>
            <person name="Alfaro M."/>
            <person name="Sun H."/>
            <person name="Tritt A."/>
            <person name="Yoshinaga Y."/>
            <person name="Zwiers L.-H."/>
            <person name="Turgeon B."/>
            <person name="Goodwin S."/>
            <person name="Spatafora J."/>
            <person name="Crous P."/>
            <person name="Grigoriev I."/>
        </authorList>
    </citation>
    <scope>NUCLEOTIDE SEQUENCE</scope>
    <source>
        <strain evidence="2">CBS 690.94</strain>
    </source>
</reference>
<evidence type="ECO:0000256" key="1">
    <source>
        <dbReference type="SAM" id="SignalP"/>
    </source>
</evidence>
<keyword evidence="1" id="KW-0732">Signal</keyword>
<protein>
    <recommendedName>
        <fullName evidence="4">Secreted protein</fullName>
    </recommendedName>
</protein>
<organism evidence="2 3">
    <name type="scientific">Karstenula rhodostoma CBS 690.94</name>
    <dbReference type="NCBI Taxonomy" id="1392251"/>
    <lineage>
        <taxon>Eukaryota</taxon>
        <taxon>Fungi</taxon>
        <taxon>Dikarya</taxon>
        <taxon>Ascomycota</taxon>
        <taxon>Pezizomycotina</taxon>
        <taxon>Dothideomycetes</taxon>
        <taxon>Pleosporomycetidae</taxon>
        <taxon>Pleosporales</taxon>
        <taxon>Massarineae</taxon>
        <taxon>Didymosphaeriaceae</taxon>
        <taxon>Karstenula</taxon>
    </lineage>
</organism>